<comment type="subcellular location">
    <subcellularLocation>
        <location evidence="1">Membrane</location>
    </subcellularLocation>
</comment>
<feature type="transmembrane region" description="Helical" evidence="3">
    <location>
        <begin position="183"/>
        <end position="205"/>
    </location>
</feature>
<sequence>MQRLAFFDNAKVFFIFLVVFGHLIQPMQGDLISVDALYQWIYIFHIPGFVLMSGYFAKGRSDQSFLVKMMKKLLLPFLLFQVLYSIVPILINTDPWYVALYKPHWSLWFLLSLFCWHLLLIAFKHLSPIKGLMIAFSIGLGIGLVPFIGHEFSISRTFVFFPFFLMGYWMDQTLITYLKEMKFKVVAVLILTILFVVSLVMPVIPDELLFGSASYSAMGIESIGIIARLSLYALAILMVFSVLTLIPTKNYQITAMGPYTLYVYLLHGVIIQFVRELGLLRMNENLDVLALAIIAGAIVMFLSSRYVLIFTQPIIEMNTVWAQKWLKTRSQQQMNYRNHQST</sequence>
<keyword evidence="3" id="KW-0812">Transmembrane</keyword>
<gene>
    <name evidence="5" type="ORF">J2S77_001251</name>
</gene>
<evidence type="ECO:0000256" key="2">
    <source>
        <dbReference type="ARBA" id="ARBA00007400"/>
    </source>
</evidence>
<evidence type="ECO:0000259" key="4">
    <source>
        <dbReference type="Pfam" id="PF01757"/>
    </source>
</evidence>
<evidence type="ECO:0000256" key="3">
    <source>
        <dbReference type="SAM" id="Phobius"/>
    </source>
</evidence>
<evidence type="ECO:0000313" key="5">
    <source>
        <dbReference type="EMBL" id="MDQ0159287.1"/>
    </source>
</evidence>
<keyword evidence="3" id="KW-0472">Membrane</keyword>
<dbReference type="PANTHER" id="PTHR37312:SF1">
    <property type="entry name" value="MEMBRANE-BOUND ACYLTRANSFERASE YKRP-RELATED"/>
    <property type="match status" value="1"/>
</dbReference>
<dbReference type="InterPro" id="IPR052734">
    <property type="entry name" value="Nod_factor_acetyltransferase"/>
</dbReference>
<feature type="transmembrane region" description="Helical" evidence="3">
    <location>
        <begin position="154"/>
        <end position="171"/>
    </location>
</feature>
<dbReference type="PANTHER" id="PTHR37312">
    <property type="entry name" value="MEMBRANE-BOUND ACYLTRANSFERASE YKRP-RELATED"/>
    <property type="match status" value="1"/>
</dbReference>
<feature type="transmembrane region" description="Helical" evidence="3">
    <location>
        <begin position="253"/>
        <end position="274"/>
    </location>
</feature>
<keyword evidence="3" id="KW-1133">Transmembrane helix</keyword>
<protein>
    <submittedName>
        <fullName evidence="5">Fucose 4-O-acetylase-like acetyltransferase</fullName>
    </submittedName>
</protein>
<dbReference type="Proteomes" id="UP001224359">
    <property type="component" value="Unassembled WGS sequence"/>
</dbReference>
<feature type="transmembrane region" description="Helical" evidence="3">
    <location>
        <begin position="130"/>
        <end position="148"/>
    </location>
</feature>
<accession>A0ABT9VEE9</accession>
<comment type="caution">
    <text evidence="5">The sequence shown here is derived from an EMBL/GenBank/DDBJ whole genome shotgun (WGS) entry which is preliminary data.</text>
</comment>
<feature type="transmembrane region" description="Helical" evidence="3">
    <location>
        <begin position="105"/>
        <end position="123"/>
    </location>
</feature>
<keyword evidence="6" id="KW-1185">Reference proteome</keyword>
<reference evidence="5 6" key="1">
    <citation type="submission" date="2023-07" db="EMBL/GenBank/DDBJ databases">
        <title>Genomic Encyclopedia of Type Strains, Phase IV (KMG-IV): sequencing the most valuable type-strain genomes for metagenomic binning, comparative biology and taxonomic classification.</title>
        <authorList>
            <person name="Goeker M."/>
        </authorList>
    </citation>
    <scope>NUCLEOTIDE SEQUENCE [LARGE SCALE GENOMIC DNA]</scope>
    <source>
        <strain evidence="5 6">DSM 16460</strain>
    </source>
</reference>
<feature type="transmembrane region" description="Helical" evidence="3">
    <location>
        <begin position="12"/>
        <end position="28"/>
    </location>
</feature>
<comment type="similarity">
    <text evidence="2">Belongs to the acyltransferase 3 family.</text>
</comment>
<dbReference type="RefSeq" id="WP_306975646.1">
    <property type="nucleotide sequence ID" value="NZ_JAUSTQ010000004.1"/>
</dbReference>
<organism evidence="5 6">
    <name type="scientific">Alkalibacillus salilacus</name>
    <dbReference type="NCBI Taxonomy" id="284582"/>
    <lineage>
        <taxon>Bacteria</taxon>
        <taxon>Bacillati</taxon>
        <taxon>Bacillota</taxon>
        <taxon>Bacilli</taxon>
        <taxon>Bacillales</taxon>
        <taxon>Bacillaceae</taxon>
        <taxon>Alkalibacillus</taxon>
    </lineage>
</organism>
<feature type="transmembrane region" description="Helical" evidence="3">
    <location>
        <begin position="225"/>
        <end position="246"/>
    </location>
</feature>
<evidence type="ECO:0000256" key="1">
    <source>
        <dbReference type="ARBA" id="ARBA00004370"/>
    </source>
</evidence>
<feature type="transmembrane region" description="Helical" evidence="3">
    <location>
        <begin position="73"/>
        <end position="93"/>
    </location>
</feature>
<evidence type="ECO:0000313" key="6">
    <source>
        <dbReference type="Proteomes" id="UP001224359"/>
    </source>
</evidence>
<feature type="transmembrane region" description="Helical" evidence="3">
    <location>
        <begin position="40"/>
        <end position="57"/>
    </location>
</feature>
<name>A0ABT9VEE9_9BACI</name>
<dbReference type="Pfam" id="PF01757">
    <property type="entry name" value="Acyl_transf_3"/>
    <property type="match status" value="1"/>
</dbReference>
<feature type="domain" description="Acyltransferase 3" evidence="4">
    <location>
        <begin position="5"/>
        <end position="302"/>
    </location>
</feature>
<feature type="transmembrane region" description="Helical" evidence="3">
    <location>
        <begin position="286"/>
        <end position="308"/>
    </location>
</feature>
<proteinExistence type="inferred from homology"/>
<dbReference type="EMBL" id="JAUSTQ010000004">
    <property type="protein sequence ID" value="MDQ0159287.1"/>
    <property type="molecule type" value="Genomic_DNA"/>
</dbReference>
<dbReference type="InterPro" id="IPR002656">
    <property type="entry name" value="Acyl_transf_3_dom"/>
</dbReference>